<dbReference type="HOGENOM" id="CLU_2933490_0_0_11"/>
<sequence>MSGSLCGKFGSVLLLASEGHCEAIDGFVRPNKWSINESYILGGKAAPSDDIEKRLNDALL</sequence>
<evidence type="ECO:0000313" key="1">
    <source>
        <dbReference type="EMBL" id="AJC11873.1"/>
    </source>
</evidence>
<dbReference type="STRING" id="1531429.JI75_03485"/>
<dbReference type="RefSeq" id="WP_039688766.1">
    <property type="nucleotide sequence ID" value="NZ_CP009302.1"/>
</dbReference>
<gene>
    <name evidence="1" type="ORF">JI75_03485</name>
</gene>
<evidence type="ECO:0000313" key="2">
    <source>
        <dbReference type="Proteomes" id="UP000031121"/>
    </source>
</evidence>
<protein>
    <submittedName>
        <fullName evidence="1">Uncharacterized protein</fullName>
    </submittedName>
</protein>
<proteinExistence type="predicted"/>
<accession>A0A0A8B4W9</accession>
<organism evidence="1 2">
    <name type="scientific">Berryella intestinalis</name>
    <dbReference type="NCBI Taxonomy" id="1531429"/>
    <lineage>
        <taxon>Bacteria</taxon>
        <taxon>Bacillati</taxon>
        <taxon>Actinomycetota</taxon>
        <taxon>Coriobacteriia</taxon>
        <taxon>Eggerthellales</taxon>
        <taxon>Eggerthellaceae</taxon>
        <taxon>Berryella</taxon>
    </lineage>
</organism>
<reference evidence="1 2" key="2">
    <citation type="journal article" date="2015" name="Genome Announc.">
        <title>Complete Genome Sequence of Coriobacteriaceae Strain 68-1-3, a Novel Mucus-Degrading Isolate from the Swine Intestinal Tract.</title>
        <authorList>
            <person name="Looft T."/>
            <person name="Bayles D.O."/>
            <person name="Alt D.P."/>
            <person name="Stanton T.B."/>
        </authorList>
    </citation>
    <scope>NUCLEOTIDE SEQUENCE [LARGE SCALE GENOMIC DNA]</scope>
    <source>
        <strain evidence="1 2">68-1-3</strain>
    </source>
</reference>
<dbReference type="Proteomes" id="UP000031121">
    <property type="component" value="Chromosome"/>
</dbReference>
<name>A0A0A8B4W9_9ACTN</name>
<dbReference type="KEGG" id="cbac:JI75_03485"/>
<reference evidence="2" key="1">
    <citation type="submission" date="2014-08" db="EMBL/GenBank/DDBJ databases">
        <title>Coriobacteriaceae sp. complete genome.</title>
        <authorList>
            <person name="Looft T."/>
            <person name="Bayles D.O."/>
            <person name="Stanton T.B."/>
        </authorList>
    </citation>
    <scope>NUCLEOTIDE SEQUENCE [LARGE SCALE GENOMIC DNA]</scope>
    <source>
        <strain evidence="2">68-1-3</strain>
    </source>
</reference>
<dbReference type="AlphaFoldDB" id="A0A0A8B4W9"/>
<keyword evidence="2" id="KW-1185">Reference proteome</keyword>
<dbReference type="EMBL" id="CP009302">
    <property type="protein sequence ID" value="AJC11873.1"/>
    <property type="molecule type" value="Genomic_DNA"/>
</dbReference>